<evidence type="ECO:0000313" key="2">
    <source>
        <dbReference type="Proteomes" id="UP000692954"/>
    </source>
</evidence>
<comment type="caution">
    <text evidence="1">The sequence shown here is derived from an EMBL/GenBank/DDBJ whole genome shotgun (WGS) entry which is preliminary data.</text>
</comment>
<protein>
    <submittedName>
        <fullName evidence="1">Uncharacterized protein</fullName>
    </submittedName>
</protein>
<dbReference type="EMBL" id="CAJJDN010000097">
    <property type="protein sequence ID" value="CAD8111233.1"/>
    <property type="molecule type" value="Genomic_DNA"/>
</dbReference>
<reference evidence="1" key="1">
    <citation type="submission" date="2021-01" db="EMBL/GenBank/DDBJ databases">
        <authorList>
            <consortium name="Genoscope - CEA"/>
            <person name="William W."/>
        </authorList>
    </citation>
    <scope>NUCLEOTIDE SEQUENCE</scope>
</reference>
<dbReference type="OrthoDB" id="312980at2759"/>
<organism evidence="1 2">
    <name type="scientific">Paramecium sonneborni</name>
    <dbReference type="NCBI Taxonomy" id="65129"/>
    <lineage>
        <taxon>Eukaryota</taxon>
        <taxon>Sar</taxon>
        <taxon>Alveolata</taxon>
        <taxon>Ciliophora</taxon>
        <taxon>Intramacronucleata</taxon>
        <taxon>Oligohymenophorea</taxon>
        <taxon>Peniculida</taxon>
        <taxon>Parameciidae</taxon>
        <taxon>Paramecium</taxon>
    </lineage>
</organism>
<proteinExistence type="predicted"/>
<sequence length="259" mass="30562">MHQSVLECQFERHHKSQIIGVCVNKLCQNKRPFCVGCQYQFHKDHLNDLKFFDDLNDWVLQNSQPAADLTTYLNELIELVKSISQLIEATQQANQHSNFNQMSYTNLENSINNLMNLWSCQKSVLQLLQGMLSIKIKNQIKQLCTFQFSQQIIVKNIQINPQQIQQYQNVTIKQTQRQNTQGFNVLEYQNAQQSLEQIPINQAKPFREPCRVQNNFQNGQYYKNQQNFPNRSISPRRNDVQNVIQIPQQINNQNKKTRY</sequence>
<gene>
    <name evidence="1" type="ORF">PSON_ATCC_30995.1.T0970193</name>
</gene>
<keyword evidence="2" id="KW-1185">Reference proteome</keyword>
<name>A0A8S1Q7J3_9CILI</name>
<dbReference type="AlphaFoldDB" id="A0A8S1Q7J3"/>
<dbReference type="Proteomes" id="UP000692954">
    <property type="component" value="Unassembled WGS sequence"/>
</dbReference>
<evidence type="ECO:0000313" key="1">
    <source>
        <dbReference type="EMBL" id="CAD8111233.1"/>
    </source>
</evidence>
<accession>A0A8S1Q7J3</accession>